<keyword evidence="5" id="KW-1133">Transmembrane helix</keyword>
<dbReference type="InterPro" id="IPR046022">
    <property type="entry name" value="DUF5979"/>
</dbReference>
<evidence type="ECO:0000313" key="8">
    <source>
        <dbReference type="Proteomes" id="UP000184342"/>
    </source>
</evidence>
<organism evidence="7 8">
    <name type="scientific">Parasporobacterium paucivorans DSM 15970</name>
    <dbReference type="NCBI Taxonomy" id="1122934"/>
    <lineage>
        <taxon>Bacteria</taxon>
        <taxon>Bacillati</taxon>
        <taxon>Bacillota</taxon>
        <taxon>Clostridia</taxon>
        <taxon>Lachnospirales</taxon>
        <taxon>Lachnospiraceae</taxon>
        <taxon>Parasporobacterium</taxon>
    </lineage>
</organism>
<dbReference type="RefSeq" id="WP_073994415.1">
    <property type="nucleotide sequence ID" value="NZ_FQYT01000026.1"/>
</dbReference>
<dbReference type="Pfam" id="PF19407">
    <property type="entry name" value="DUF5979"/>
    <property type="match status" value="1"/>
</dbReference>
<dbReference type="AlphaFoldDB" id="A0A1M6KAV4"/>
<feature type="domain" description="Gram-positive cocci surface proteins LPxTG" evidence="6">
    <location>
        <begin position="151"/>
        <end position="186"/>
    </location>
</feature>
<dbReference type="EMBL" id="FQYT01000026">
    <property type="protein sequence ID" value="SHJ56088.1"/>
    <property type="molecule type" value="Genomic_DNA"/>
</dbReference>
<keyword evidence="5" id="KW-0472">Membrane</keyword>
<keyword evidence="3" id="KW-0732">Signal</keyword>
<evidence type="ECO:0000256" key="1">
    <source>
        <dbReference type="ARBA" id="ARBA00022512"/>
    </source>
</evidence>
<evidence type="ECO:0000256" key="5">
    <source>
        <dbReference type="SAM" id="Phobius"/>
    </source>
</evidence>
<dbReference type="InterPro" id="IPR019931">
    <property type="entry name" value="LPXTG_anchor"/>
</dbReference>
<dbReference type="NCBIfam" id="TIGR01167">
    <property type="entry name" value="LPXTG_anchor"/>
    <property type="match status" value="1"/>
</dbReference>
<accession>A0A1M6KAV4</accession>
<evidence type="ECO:0000256" key="2">
    <source>
        <dbReference type="ARBA" id="ARBA00022525"/>
    </source>
</evidence>
<keyword evidence="2" id="KW-0964">Secreted</keyword>
<gene>
    <name evidence="7" type="ORF">SAMN02745691_02156</name>
</gene>
<sequence>MTWDNLIPGEYTVTEASPGANWTVLIPNDGKFTVTAGEDTIVDVTVTNSYSVGSLTVNKIVNTNNAIGLTVPSFNITITGPSYPTGNTKIFSATGGAMTWDNLIPGVYTVTEAALSDPLWRTNIAGSPFTVVAGENTTVDVTVTNIYFPNLPMTGDSNNIALLILGLGAGLFGIGLASKKRKAMNK</sequence>
<dbReference type="Proteomes" id="UP000184342">
    <property type="component" value="Unassembled WGS sequence"/>
</dbReference>
<keyword evidence="5" id="KW-0812">Transmembrane</keyword>
<keyword evidence="4" id="KW-0572">Peptidoglycan-anchor</keyword>
<name>A0A1M6KAV4_9FIRM</name>
<dbReference type="OrthoDB" id="9804660at2"/>
<evidence type="ECO:0000259" key="6">
    <source>
        <dbReference type="PROSITE" id="PS50847"/>
    </source>
</evidence>
<evidence type="ECO:0000256" key="3">
    <source>
        <dbReference type="ARBA" id="ARBA00022729"/>
    </source>
</evidence>
<keyword evidence="8" id="KW-1185">Reference proteome</keyword>
<evidence type="ECO:0000256" key="4">
    <source>
        <dbReference type="ARBA" id="ARBA00023088"/>
    </source>
</evidence>
<proteinExistence type="predicted"/>
<keyword evidence="1" id="KW-0134">Cell wall</keyword>
<dbReference type="PROSITE" id="PS50847">
    <property type="entry name" value="GRAM_POS_ANCHORING"/>
    <property type="match status" value="1"/>
</dbReference>
<dbReference type="Pfam" id="PF00746">
    <property type="entry name" value="Gram_pos_anchor"/>
    <property type="match status" value="1"/>
</dbReference>
<reference evidence="7 8" key="1">
    <citation type="submission" date="2016-11" db="EMBL/GenBank/DDBJ databases">
        <authorList>
            <person name="Jaros S."/>
            <person name="Januszkiewicz K."/>
            <person name="Wedrychowicz H."/>
        </authorList>
    </citation>
    <scope>NUCLEOTIDE SEQUENCE [LARGE SCALE GENOMIC DNA]</scope>
    <source>
        <strain evidence="7 8">DSM 15970</strain>
    </source>
</reference>
<protein>
    <submittedName>
        <fullName evidence="7">LPXTG-motif cell wall anchor domain-containing protein</fullName>
    </submittedName>
</protein>
<feature type="transmembrane region" description="Helical" evidence="5">
    <location>
        <begin position="160"/>
        <end position="178"/>
    </location>
</feature>
<evidence type="ECO:0000313" key="7">
    <source>
        <dbReference type="EMBL" id="SHJ56088.1"/>
    </source>
</evidence>